<proteinExistence type="inferred from homology"/>
<evidence type="ECO:0000256" key="4">
    <source>
        <dbReference type="ARBA" id="ARBA00022679"/>
    </source>
</evidence>
<organism evidence="14 15">
    <name type="scientific">Candidatus Manganitrophus noduliformans</name>
    <dbReference type="NCBI Taxonomy" id="2606439"/>
    <lineage>
        <taxon>Bacteria</taxon>
        <taxon>Pseudomonadati</taxon>
        <taxon>Nitrospirota</taxon>
        <taxon>Nitrospiria</taxon>
        <taxon>Candidatus Troglogloeales</taxon>
        <taxon>Candidatus Manganitrophaceae</taxon>
        <taxon>Candidatus Manganitrophus</taxon>
    </lineage>
</organism>
<protein>
    <recommendedName>
        <fullName evidence="3">acetyl-CoA C-acetyltransferase</fullName>
        <ecNumber evidence="3">2.3.1.9</ecNumber>
    </recommendedName>
</protein>
<dbReference type="SUPFAM" id="SSF53901">
    <property type="entry name" value="Thiolase-like"/>
    <property type="match status" value="2"/>
</dbReference>
<keyword evidence="6" id="KW-0809">Transit peptide</keyword>
<evidence type="ECO:0000259" key="12">
    <source>
        <dbReference type="Pfam" id="PF00108"/>
    </source>
</evidence>
<dbReference type="Gene3D" id="3.40.47.10">
    <property type="match status" value="1"/>
</dbReference>
<name>A0A7X6DR76_9BACT</name>
<evidence type="ECO:0000256" key="6">
    <source>
        <dbReference type="ARBA" id="ARBA00022946"/>
    </source>
</evidence>
<dbReference type="InterPro" id="IPR020610">
    <property type="entry name" value="Thiolase_AS"/>
</dbReference>
<evidence type="ECO:0000256" key="5">
    <source>
        <dbReference type="ARBA" id="ARBA00022723"/>
    </source>
</evidence>
<evidence type="ECO:0000256" key="7">
    <source>
        <dbReference type="ARBA" id="ARBA00022958"/>
    </source>
</evidence>
<dbReference type="InterPro" id="IPR002155">
    <property type="entry name" value="Thiolase"/>
</dbReference>
<dbReference type="PANTHER" id="PTHR18919:SF156">
    <property type="entry name" value="ACETYL-COA ACETYLTRANSFERASE, MITOCHONDRIAL"/>
    <property type="match status" value="1"/>
</dbReference>
<comment type="caution">
    <text evidence="14">The sequence shown here is derived from an EMBL/GenBank/DDBJ whole genome shotgun (WGS) entry which is preliminary data.</text>
</comment>
<dbReference type="PANTHER" id="PTHR18919">
    <property type="entry name" value="ACETYL-COA C-ACYLTRANSFERASE"/>
    <property type="match status" value="1"/>
</dbReference>
<feature type="domain" description="Thiolase N-terminal" evidence="12">
    <location>
        <begin position="5"/>
        <end position="261"/>
    </location>
</feature>
<keyword evidence="4 11" id="KW-0808">Transferase</keyword>
<feature type="domain" description="Thiolase C-terminal" evidence="13">
    <location>
        <begin position="270"/>
        <end position="391"/>
    </location>
</feature>
<evidence type="ECO:0000256" key="10">
    <source>
        <dbReference type="PIRSR" id="PIRSR000429-2"/>
    </source>
</evidence>
<feature type="binding site" evidence="10">
    <location>
        <position position="247"/>
    </location>
    <ligand>
        <name>CoA</name>
        <dbReference type="ChEBI" id="CHEBI:57287"/>
    </ligand>
</feature>
<evidence type="ECO:0000313" key="15">
    <source>
        <dbReference type="Proteomes" id="UP000534783"/>
    </source>
</evidence>
<feature type="active site" description="Proton acceptor" evidence="9">
    <location>
        <position position="378"/>
    </location>
</feature>
<dbReference type="PROSITE" id="PS00098">
    <property type="entry name" value="THIOLASE_1"/>
    <property type="match status" value="1"/>
</dbReference>
<dbReference type="GO" id="GO:0006635">
    <property type="term" value="P:fatty acid beta-oxidation"/>
    <property type="evidence" value="ECO:0007669"/>
    <property type="project" value="TreeGrafter"/>
</dbReference>
<dbReference type="PIRSF" id="PIRSF000429">
    <property type="entry name" value="Ac-CoA_Ac_transf"/>
    <property type="match status" value="1"/>
</dbReference>
<dbReference type="InterPro" id="IPR020617">
    <property type="entry name" value="Thiolase_C"/>
</dbReference>
<evidence type="ECO:0000313" key="14">
    <source>
        <dbReference type="EMBL" id="NKE71922.1"/>
    </source>
</evidence>
<evidence type="ECO:0000256" key="8">
    <source>
        <dbReference type="ARBA" id="ARBA00023315"/>
    </source>
</evidence>
<dbReference type="FunFam" id="3.40.47.10:FF:000007">
    <property type="entry name" value="acetyl-CoA acetyltransferase, mitochondrial"/>
    <property type="match status" value="1"/>
</dbReference>
<dbReference type="AlphaFoldDB" id="A0A7X6DR76"/>
<dbReference type="CDD" id="cd00751">
    <property type="entry name" value="thiolase"/>
    <property type="match status" value="1"/>
</dbReference>
<sequence>MAQKVIITGAVRTPIGAFQGALSPLTAPQLGSRAIAEAISRAGLQPDQIDEVLMGNVLSAGLGQAPARQAALGAGLPDSVPCTTINKVCGSGLKAVMIGAQAIALGDASVVVAGGMESMTNAPYLLERARSGYRLGHGTLTDSIIKDGLWDVYNNFHMGSAAEQCAEEYHLSREMLDDFALESYHRAQEAQQRGEFKREVVPLEIAGRKGPAVLSEDEEPKRVDFDKFRKLKPAFEKEGRITAGNASSLSDGAAAVVLMSAEQAQRLGARPRAEIIGYTTTATAPARFTVAPAAAITALLKKVRLTPSDIDLFEINEAFAASSIAVMRDLGIDSKKINRRGGAIALGHPIGASGARILTTLIHLLEDLDLSRGVASLCIGGGEAVALLIERTSKTESKKSNQKGL</sequence>
<dbReference type="InterPro" id="IPR020615">
    <property type="entry name" value="Thiolase_acyl_enz_int_AS"/>
</dbReference>
<comment type="subunit">
    <text evidence="2">Homotetramer.</text>
</comment>
<keyword evidence="8 11" id="KW-0012">Acyltransferase</keyword>
<feature type="binding site" evidence="10">
    <location>
        <position position="227"/>
    </location>
    <ligand>
        <name>CoA</name>
        <dbReference type="ChEBI" id="CHEBI:57287"/>
    </ligand>
</feature>
<keyword evidence="5" id="KW-0479">Metal-binding</keyword>
<dbReference type="NCBIfam" id="TIGR01930">
    <property type="entry name" value="AcCoA-C-Actrans"/>
    <property type="match status" value="1"/>
</dbReference>
<feature type="binding site" evidence="10">
    <location>
        <begin position="222"/>
        <end position="224"/>
    </location>
    <ligand>
        <name>CoA</name>
        <dbReference type="ChEBI" id="CHEBI:57287"/>
    </ligand>
</feature>
<dbReference type="Pfam" id="PF02803">
    <property type="entry name" value="Thiolase_C"/>
    <property type="match status" value="1"/>
</dbReference>
<feature type="active site" description="Acyl-thioester intermediate" evidence="9">
    <location>
        <position position="89"/>
    </location>
</feature>
<dbReference type="PROSITE" id="PS00099">
    <property type="entry name" value="THIOLASE_3"/>
    <property type="match status" value="1"/>
</dbReference>
<dbReference type="Proteomes" id="UP000534783">
    <property type="component" value="Unassembled WGS sequence"/>
</dbReference>
<reference evidence="14 15" key="1">
    <citation type="journal article" date="2020" name="Nature">
        <title>Bacterial chemolithoautotrophy via manganese oxidation.</title>
        <authorList>
            <person name="Yu H."/>
            <person name="Leadbetter J.R."/>
        </authorList>
    </citation>
    <scope>NUCLEOTIDE SEQUENCE [LARGE SCALE GENOMIC DNA]</scope>
    <source>
        <strain evidence="14 15">Mn-1</strain>
    </source>
</reference>
<dbReference type="Pfam" id="PF00108">
    <property type="entry name" value="Thiolase_N"/>
    <property type="match status" value="1"/>
</dbReference>
<dbReference type="InterPro" id="IPR020616">
    <property type="entry name" value="Thiolase_N"/>
</dbReference>
<dbReference type="GO" id="GO:0046872">
    <property type="term" value="F:metal ion binding"/>
    <property type="evidence" value="ECO:0007669"/>
    <property type="project" value="UniProtKB-KW"/>
</dbReference>
<keyword evidence="15" id="KW-1185">Reference proteome</keyword>
<dbReference type="EMBL" id="VTOW01000002">
    <property type="protein sequence ID" value="NKE71922.1"/>
    <property type="molecule type" value="Genomic_DNA"/>
</dbReference>
<dbReference type="InterPro" id="IPR016039">
    <property type="entry name" value="Thiolase-like"/>
</dbReference>
<evidence type="ECO:0000256" key="1">
    <source>
        <dbReference type="ARBA" id="ARBA00010982"/>
    </source>
</evidence>
<evidence type="ECO:0000256" key="2">
    <source>
        <dbReference type="ARBA" id="ARBA00011881"/>
    </source>
</evidence>
<keyword evidence="7" id="KW-0630">Potassium</keyword>
<dbReference type="EC" id="2.3.1.9" evidence="3"/>
<comment type="similarity">
    <text evidence="1 11">Belongs to the thiolase-like superfamily. Thiolase family.</text>
</comment>
<accession>A0A7X6DR76</accession>
<evidence type="ECO:0000256" key="11">
    <source>
        <dbReference type="RuleBase" id="RU003557"/>
    </source>
</evidence>
<feature type="active site" description="Proton acceptor" evidence="9">
    <location>
        <position position="348"/>
    </location>
</feature>
<evidence type="ECO:0000256" key="9">
    <source>
        <dbReference type="PIRSR" id="PIRSR000429-1"/>
    </source>
</evidence>
<feature type="binding site" evidence="10">
    <location>
        <position position="184"/>
    </location>
    <ligand>
        <name>CoA</name>
        <dbReference type="ChEBI" id="CHEBI:57287"/>
    </ligand>
</feature>
<dbReference type="InterPro" id="IPR020613">
    <property type="entry name" value="Thiolase_CS"/>
</dbReference>
<gene>
    <name evidence="14" type="ORF">MNODULE_14330</name>
</gene>
<dbReference type="GO" id="GO:0003985">
    <property type="term" value="F:acetyl-CoA C-acetyltransferase activity"/>
    <property type="evidence" value="ECO:0007669"/>
    <property type="project" value="UniProtKB-EC"/>
</dbReference>
<dbReference type="RefSeq" id="WP_168060991.1">
    <property type="nucleotide sequence ID" value="NZ_VTOW01000002.1"/>
</dbReference>
<evidence type="ECO:0000256" key="3">
    <source>
        <dbReference type="ARBA" id="ARBA00012705"/>
    </source>
</evidence>
<evidence type="ECO:0000259" key="13">
    <source>
        <dbReference type="Pfam" id="PF02803"/>
    </source>
</evidence>
<dbReference type="PROSITE" id="PS00737">
    <property type="entry name" value="THIOLASE_2"/>
    <property type="match status" value="1"/>
</dbReference>